<gene>
    <name evidence="2" type="ORF">M6D89_09725</name>
</gene>
<keyword evidence="3" id="KW-1185">Reference proteome</keyword>
<protein>
    <submittedName>
        <fullName evidence="2">DUF58 domain-containing protein</fullName>
    </submittedName>
</protein>
<sequence length="315" mass="35596">MKPTGNDAAGSHDSRIYTDFVHLKGLQRRARKLNFLPRHNSKSILSGRHGSRMRGRGLSFEELRDYRVGDDIRTIDWRVTARTGKPHVRVYAEEKDRSALLIVDQRMSMFFGSTHNMKSVTASEAAALCAYGIFERGDRVGAVLFNDEQVHAYKPSKRARSLEQIVRALADCNLALNCDLPVSQPMHLNLPLKTAAECAGHDQLIIVISDFDEVDEQTEVYLGELCAHNDVVLVQVVDPMARELPADMQMVVSDGRLQMTLDTSQRQTHAKLQASFSERVEKIGHWRERMKLSVMELSTAEDTFMQMAEALAVRR</sequence>
<organism evidence="2 3">
    <name type="scientific">Gilvimarinus xylanilyticus</name>
    <dbReference type="NCBI Taxonomy" id="2944139"/>
    <lineage>
        <taxon>Bacteria</taxon>
        <taxon>Pseudomonadati</taxon>
        <taxon>Pseudomonadota</taxon>
        <taxon>Gammaproteobacteria</taxon>
        <taxon>Cellvibrionales</taxon>
        <taxon>Cellvibrionaceae</taxon>
        <taxon>Gilvimarinus</taxon>
    </lineage>
</organism>
<reference evidence="2" key="1">
    <citation type="submission" date="2022-05" db="EMBL/GenBank/DDBJ databases">
        <authorList>
            <person name="Sun H.-N."/>
        </authorList>
    </citation>
    <scope>NUCLEOTIDE SEQUENCE</scope>
    <source>
        <strain evidence="2">HB14</strain>
    </source>
</reference>
<dbReference type="InterPro" id="IPR036465">
    <property type="entry name" value="vWFA_dom_sf"/>
</dbReference>
<dbReference type="InterPro" id="IPR002881">
    <property type="entry name" value="DUF58"/>
</dbReference>
<reference evidence="2" key="2">
    <citation type="submission" date="2023-01" db="EMBL/GenBank/DDBJ databases">
        <title>Gilvimarinus xylanilyticus HB14 isolated from Caulerpa lentillifera aquaculture base in Hainan, China.</title>
        <authorList>
            <person name="Zhang Y.-J."/>
        </authorList>
    </citation>
    <scope>NUCLEOTIDE SEQUENCE</scope>
    <source>
        <strain evidence="2">HB14</strain>
    </source>
</reference>
<dbReference type="PANTHER" id="PTHR33608:SF12">
    <property type="entry name" value="DUF58 DOMAIN-CONTAINING PROTEIN"/>
    <property type="match status" value="1"/>
</dbReference>
<evidence type="ECO:0000313" key="2">
    <source>
        <dbReference type="EMBL" id="MCP8899577.1"/>
    </source>
</evidence>
<accession>A0A9X2KTV1</accession>
<dbReference type="PANTHER" id="PTHR33608">
    <property type="entry name" value="BLL2464 PROTEIN"/>
    <property type="match status" value="1"/>
</dbReference>
<dbReference type="EMBL" id="JAMFTH010000002">
    <property type="protein sequence ID" value="MCP8899577.1"/>
    <property type="molecule type" value="Genomic_DNA"/>
</dbReference>
<dbReference type="SUPFAM" id="SSF53300">
    <property type="entry name" value="vWA-like"/>
    <property type="match status" value="1"/>
</dbReference>
<evidence type="ECO:0000313" key="3">
    <source>
        <dbReference type="Proteomes" id="UP001139319"/>
    </source>
</evidence>
<evidence type="ECO:0000259" key="1">
    <source>
        <dbReference type="Pfam" id="PF01882"/>
    </source>
</evidence>
<dbReference type="Proteomes" id="UP001139319">
    <property type="component" value="Unassembled WGS sequence"/>
</dbReference>
<dbReference type="RefSeq" id="WP_253967872.1">
    <property type="nucleotide sequence ID" value="NZ_JAMFTH010000002.1"/>
</dbReference>
<comment type="caution">
    <text evidence="2">The sequence shown here is derived from an EMBL/GenBank/DDBJ whole genome shotgun (WGS) entry which is preliminary data.</text>
</comment>
<dbReference type="Gene3D" id="3.40.50.410">
    <property type="entry name" value="von Willebrand factor, type A domain"/>
    <property type="match status" value="1"/>
</dbReference>
<dbReference type="AlphaFoldDB" id="A0A9X2KTV1"/>
<proteinExistence type="predicted"/>
<name>A0A9X2KTV1_9GAMM</name>
<feature type="domain" description="DUF58" evidence="1">
    <location>
        <begin position="62"/>
        <end position="274"/>
    </location>
</feature>
<dbReference type="Pfam" id="PF01882">
    <property type="entry name" value="DUF58"/>
    <property type="match status" value="1"/>
</dbReference>